<dbReference type="Pfam" id="PF20441">
    <property type="entry name" value="TerL_nuclease"/>
    <property type="match status" value="1"/>
</dbReference>
<organism evidence="3 4">
    <name type="scientific">Moraxella catarrhalis</name>
    <name type="common">Branhamella catarrhalis</name>
    <dbReference type="NCBI Taxonomy" id="480"/>
    <lineage>
        <taxon>Bacteria</taxon>
        <taxon>Pseudomonadati</taxon>
        <taxon>Pseudomonadota</taxon>
        <taxon>Gammaproteobacteria</taxon>
        <taxon>Moraxellales</taxon>
        <taxon>Moraxellaceae</taxon>
        <taxon>Moraxella</taxon>
    </lineage>
</organism>
<dbReference type="InterPro" id="IPR046462">
    <property type="entry name" value="TerL_nuclease"/>
</dbReference>
<comment type="caution">
    <text evidence="3">The sequence shown here is derived from an EMBL/GenBank/DDBJ whole genome shotgun (WGS) entry which is preliminary data.</text>
</comment>
<protein>
    <submittedName>
        <fullName evidence="3">Phage Terminase family protein</fullName>
    </submittedName>
</protein>
<dbReference type="Pfam" id="PF03354">
    <property type="entry name" value="TerL_ATPase"/>
    <property type="match status" value="1"/>
</dbReference>
<accession>A0ABY0BLV1</accession>
<evidence type="ECO:0000259" key="1">
    <source>
        <dbReference type="Pfam" id="PF03354"/>
    </source>
</evidence>
<sequence>MTYPNVQKALDYIHAVLSGEIIANKYIKLACQKHLDELKNSETNPDYPYFFDPAKAEKVAKFIQLLPHTKGKWASKGEKIALESWQIFACCLPFGWIKRATGFRRYTKILIFVCRKNGKSAIAAGIGNYMFCADGEFGAEVYSGATTEKQAWEVFRPAKIMVERTKALKDFYGIEVNASNMARLADGSRFEPIIGKPGDGSSPSCAIIDEYHEHKNNDLYDTMETGMGAREQPIMLVITTAGSSIGGACHQMVRDAEKMLDGVMDIPDLWAVLYGMDKDDDWTSEIALAKANPNYDISVSGEFLKARQRDAIASSSKQAIFRTKHLNEWVGAKNAWMNMAKWRDAPKRCELKELEGRKCFIGLDLATKIDMVALILLFPPTADDPNYHVHGRYYLPDVRVLEELDSNTDRYRAWDADGLLTLTMGEVVDFDAIKDDLREFYGRFDVQEVAYDPWQATQLAQEMEKEGMVMVELRHTVQNMSEPMKELEALVLQKRLAHGDCPILTWQASNVVATLDKKDNIYPNKERAENKIDGMVALIMALSRAIVHTETGNVDEFFDNMIIA</sequence>
<gene>
    <name evidence="3" type="ORF">EJK54_1934</name>
</gene>
<dbReference type="RefSeq" id="WP_004463071.1">
    <property type="nucleotide sequence ID" value="NZ_JAEOBK010000001.1"/>
</dbReference>
<evidence type="ECO:0000313" key="3">
    <source>
        <dbReference type="EMBL" id="RUO17438.1"/>
    </source>
</evidence>
<dbReference type="Proteomes" id="UP000268436">
    <property type="component" value="Unassembled WGS sequence"/>
</dbReference>
<dbReference type="PANTHER" id="PTHR41287">
    <property type="match status" value="1"/>
</dbReference>
<dbReference type="EMBL" id="RYER01000004">
    <property type="protein sequence ID" value="RUO17438.1"/>
    <property type="molecule type" value="Genomic_DNA"/>
</dbReference>
<dbReference type="PANTHER" id="PTHR41287:SF1">
    <property type="entry name" value="PROTEIN YMFN"/>
    <property type="match status" value="1"/>
</dbReference>
<feature type="domain" description="Terminase large subunit-like endonuclease" evidence="2">
    <location>
        <begin position="270"/>
        <end position="548"/>
    </location>
</feature>
<reference evidence="3 4" key="1">
    <citation type="submission" date="2018-12" db="EMBL/GenBank/DDBJ databases">
        <title>Persistence of Moraxella catarrhalis in Chronic Obstructive Pulmonary Disease and Regulation of the Hag/MID Adhesin.</title>
        <authorList>
            <person name="Murphy T."/>
            <person name="Zhao X."/>
            <person name="Vyas G."/>
            <person name="Aluvathingal J."/>
            <person name="Nadendla S."/>
            <person name="Tallon L."/>
            <person name="Tettelin H."/>
        </authorList>
    </citation>
    <scope>NUCLEOTIDE SEQUENCE [LARGE SCALE GENOMIC DNA]</scope>
    <source>
        <strain evidence="3 4">173P27B1</strain>
    </source>
</reference>
<dbReference type="Gene3D" id="3.30.420.240">
    <property type="match status" value="1"/>
</dbReference>
<proteinExistence type="predicted"/>
<feature type="domain" description="Terminase large subunit-like ATPase" evidence="1">
    <location>
        <begin position="85"/>
        <end position="256"/>
    </location>
</feature>
<keyword evidence="4" id="KW-1185">Reference proteome</keyword>
<dbReference type="InterPro" id="IPR046461">
    <property type="entry name" value="TerL_ATPase"/>
</dbReference>
<dbReference type="InterPro" id="IPR005021">
    <property type="entry name" value="Terminase_largesu-like"/>
</dbReference>
<dbReference type="InterPro" id="IPR027417">
    <property type="entry name" value="P-loop_NTPase"/>
</dbReference>
<name>A0ABY0BLV1_MORCA</name>
<evidence type="ECO:0000259" key="2">
    <source>
        <dbReference type="Pfam" id="PF20441"/>
    </source>
</evidence>
<dbReference type="Gene3D" id="3.40.50.300">
    <property type="entry name" value="P-loop containing nucleotide triphosphate hydrolases"/>
    <property type="match status" value="1"/>
</dbReference>
<evidence type="ECO:0000313" key="4">
    <source>
        <dbReference type="Proteomes" id="UP000268436"/>
    </source>
</evidence>